<keyword evidence="1 2" id="KW-0597">Phosphoprotein</keyword>
<evidence type="ECO:0000313" key="5">
    <source>
        <dbReference type="Proteomes" id="UP000184076"/>
    </source>
</evidence>
<dbReference type="STRING" id="1121391.SAMN02745206_02393"/>
<keyword evidence="5" id="KW-1185">Reference proteome</keyword>
<accession>A0A1M5DCG5</accession>
<proteinExistence type="predicted"/>
<dbReference type="PROSITE" id="PS50110">
    <property type="entry name" value="RESPONSE_REGULATORY"/>
    <property type="match status" value="1"/>
</dbReference>
<evidence type="ECO:0000259" key="3">
    <source>
        <dbReference type="PROSITE" id="PS50110"/>
    </source>
</evidence>
<dbReference type="EMBL" id="FQVB01000023">
    <property type="protein sequence ID" value="SHF64571.1"/>
    <property type="molecule type" value="Genomic_DNA"/>
</dbReference>
<gene>
    <name evidence="4" type="ORF">SAMN02745206_02393</name>
</gene>
<dbReference type="InterPro" id="IPR011006">
    <property type="entry name" value="CheY-like_superfamily"/>
</dbReference>
<reference evidence="5" key="1">
    <citation type="submission" date="2016-11" db="EMBL/GenBank/DDBJ databases">
        <authorList>
            <person name="Varghese N."/>
            <person name="Submissions S."/>
        </authorList>
    </citation>
    <scope>NUCLEOTIDE SEQUENCE [LARGE SCALE GENOMIC DNA]</scope>
    <source>
        <strain evidence="5">DSM 9756</strain>
    </source>
</reference>
<protein>
    <submittedName>
        <fullName evidence="4">Two-component system, chemotaxis family, response regulator CheY</fullName>
    </submittedName>
</protein>
<dbReference type="InterPro" id="IPR050595">
    <property type="entry name" value="Bact_response_regulator"/>
</dbReference>
<dbReference type="Proteomes" id="UP000184076">
    <property type="component" value="Unassembled WGS sequence"/>
</dbReference>
<dbReference type="Gene3D" id="3.40.50.2300">
    <property type="match status" value="1"/>
</dbReference>
<dbReference type="AlphaFoldDB" id="A0A1M5DCG5"/>
<dbReference type="PANTHER" id="PTHR44591">
    <property type="entry name" value="STRESS RESPONSE REGULATOR PROTEIN 1"/>
    <property type="match status" value="1"/>
</dbReference>
<feature type="modified residue" description="4-aspartylphosphate" evidence="2">
    <location>
        <position position="56"/>
    </location>
</feature>
<name>A0A1M5DCG5_9BACT</name>
<organism evidence="4 5">
    <name type="scientific">Desulfacinum infernum DSM 9756</name>
    <dbReference type="NCBI Taxonomy" id="1121391"/>
    <lineage>
        <taxon>Bacteria</taxon>
        <taxon>Pseudomonadati</taxon>
        <taxon>Thermodesulfobacteriota</taxon>
        <taxon>Syntrophobacteria</taxon>
        <taxon>Syntrophobacterales</taxon>
        <taxon>Syntrophobacteraceae</taxon>
        <taxon>Desulfacinum</taxon>
    </lineage>
</organism>
<sequence>MAYNVLIVDDSKSMRNVIKKVLKISGLELGEILEAGNGREALERLGESWVDLILSDVHMPEMDGIEFLRTLAGHEDFRDVPVVLVTTESNEQRLEEAMALGAKGYLRKPFQPEDVRSLVMKILGVEDEWELAGSDEGCDF</sequence>
<dbReference type="OrthoDB" id="9786548at2"/>
<feature type="domain" description="Response regulatory" evidence="3">
    <location>
        <begin position="4"/>
        <end position="123"/>
    </location>
</feature>
<dbReference type="GO" id="GO:0000160">
    <property type="term" value="P:phosphorelay signal transduction system"/>
    <property type="evidence" value="ECO:0007669"/>
    <property type="project" value="InterPro"/>
</dbReference>
<dbReference type="SUPFAM" id="SSF52172">
    <property type="entry name" value="CheY-like"/>
    <property type="match status" value="1"/>
</dbReference>
<evidence type="ECO:0000256" key="1">
    <source>
        <dbReference type="ARBA" id="ARBA00022553"/>
    </source>
</evidence>
<evidence type="ECO:0000313" key="4">
    <source>
        <dbReference type="EMBL" id="SHF64571.1"/>
    </source>
</evidence>
<dbReference type="SMART" id="SM00448">
    <property type="entry name" value="REC"/>
    <property type="match status" value="1"/>
</dbReference>
<evidence type="ECO:0000256" key="2">
    <source>
        <dbReference type="PROSITE-ProRule" id="PRU00169"/>
    </source>
</evidence>
<dbReference type="Pfam" id="PF00072">
    <property type="entry name" value="Response_reg"/>
    <property type="match status" value="1"/>
</dbReference>
<dbReference type="InterPro" id="IPR001789">
    <property type="entry name" value="Sig_transdc_resp-reg_receiver"/>
</dbReference>
<dbReference type="RefSeq" id="WP_073039769.1">
    <property type="nucleotide sequence ID" value="NZ_FQVB01000023.1"/>
</dbReference>
<dbReference type="PANTHER" id="PTHR44591:SF25">
    <property type="entry name" value="CHEMOTAXIS TWO-COMPONENT RESPONSE REGULATOR"/>
    <property type="match status" value="1"/>
</dbReference>